<feature type="region of interest" description="Disordered" evidence="12">
    <location>
        <begin position="1"/>
        <end position="54"/>
    </location>
</feature>
<comment type="catalytic activity">
    <reaction evidence="9">
        <text>L-threonyl-[protein] + ATP = O-phospho-L-threonyl-[protein] + ADP + H(+)</text>
        <dbReference type="Rhea" id="RHEA:46608"/>
        <dbReference type="Rhea" id="RHEA-COMP:11060"/>
        <dbReference type="Rhea" id="RHEA-COMP:11605"/>
        <dbReference type="ChEBI" id="CHEBI:15378"/>
        <dbReference type="ChEBI" id="CHEBI:30013"/>
        <dbReference type="ChEBI" id="CHEBI:30616"/>
        <dbReference type="ChEBI" id="CHEBI:61977"/>
        <dbReference type="ChEBI" id="CHEBI:456216"/>
        <dbReference type="EC" id="2.7.11.1"/>
    </reaction>
</comment>
<dbReference type="Pfam" id="PF16797">
    <property type="entry name" value="Fungal_KA1"/>
    <property type="match status" value="1"/>
</dbReference>
<dbReference type="Gene3D" id="1.10.510.10">
    <property type="entry name" value="Transferase(Phosphotransferase) domain 1"/>
    <property type="match status" value="1"/>
</dbReference>
<dbReference type="PROSITE" id="PS00107">
    <property type="entry name" value="PROTEIN_KINASE_ATP"/>
    <property type="match status" value="1"/>
</dbReference>
<comment type="catalytic activity">
    <reaction evidence="10">
        <text>L-seryl-[protein] + ATP = O-phospho-L-seryl-[protein] + ADP + H(+)</text>
        <dbReference type="Rhea" id="RHEA:17989"/>
        <dbReference type="Rhea" id="RHEA-COMP:9863"/>
        <dbReference type="Rhea" id="RHEA-COMP:11604"/>
        <dbReference type="ChEBI" id="CHEBI:15378"/>
        <dbReference type="ChEBI" id="CHEBI:29999"/>
        <dbReference type="ChEBI" id="CHEBI:30616"/>
        <dbReference type="ChEBI" id="CHEBI:83421"/>
        <dbReference type="ChEBI" id="CHEBI:456216"/>
        <dbReference type="EC" id="2.7.11.1"/>
    </reaction>
</comment>
<keyword evidence="3" id="KW-0723">Serine/threonine-protein kinase</keyword>
<evidence type="ECO:0000256" key="9">
    <source>
        <dbReference type="ARBA" id="ARBA00047899"/>
    </source>
</evidence>
<dbReference type="GO" id="GO:0035556">
    <property type="term" value="P:intracellular signal transduction"/>
    <property type="evidence" value="ECO:0007669"/>
    <property type="project" value="TreeGrafter"/>
</dbReference>
<dbReference type="SMART" id="SM00220">
    <property type="entry name" value="S_TKc"/>
    <property type="match status" value="1"/>
</dbReference>
<feature type="region of interest" description="Disordered" evidence="12">
    <location>
        <begin position="1082"/>
        <end position="1112"/>
    </location>
</feature>
<accession>A0A6A6RW30</accession>
<feature type="compositionally biased region" description="Polar residues" evidence="12">
    <location>
        <begin position="935"/>
        <end position="965"/>
    </location>
</feature>
<feature type="compositionally biased region" description="Basic and acidic residues" evidence="12">
    <location>
        <begin position="991"/>
        <end position="1001"/>
    </location>
</feature>
<dbReference type="InterPro" id="IPR017441">
    <property type="entry name" value="Protein_kinase_ATP_BS"/>
</dbReference>
<sequence>MDPVYHGRPPTRRRTALGDATLRANEDHRQGHGDKLSPLEIPSSSPQPSPHHQSLEANGLLAARHHPTDPQHKRISAVIDESRPHNPKRDSEVSNASTNASSASRRKTHVGPWNLGKTIGRGGSSRVRVVRHSTTGQQAAAKIISKATADRVRAMSLANLVANAQKDPTMYQHGRVIPIGLEREICIMKLLDHPNIVRLYDIWENRNEIYLIMEYIEGGELFSYIGEEGRLAEEVVVYIFRQIIAALLYCHRIKIHHRDLKPENILIDKTDMSIKLVDFGMAALQPKGTKLTTPCGSPHYAAPEVLKAEPYDGGQADVWSCGVILFVLLVGSPPFNHSPEDRDMQGLFRAIQAAEYHMPRGLSAEAQDLIGRILVTNPEDRIKLPQVWEHPLMRKYEHNHNPDELLKLENWIGPGPSLADWVPLETTEINREIIRHMRTLWHGDSEQALVDRLCNNIANFEKVFYCALEKYQHEQLENYVPQTVAYSNSDYHHNKRPVPIKEDMIQLPTKTRSNIKMKHTRSQSGFSILHDEHLYSKHSFYDTPPPSSSEASYDPFRASKDPIVPIQPLHQNITVHRGSSVASRMRPATALGNYTSRSTRSTLRVQAMTRNSKNGPVISRGSSKRSTPSYLSGRRSVSRSSMVSSHYPSSPPVIRAGMHKRGVSFTHLRRSSMATASTADDRQYTPVPNSCNSVGSSMMYSSPSPMVRESPKVRPLPKLMAPRLRVRKPDSPSKYIQSEVRKVSTELGKVMEEAFNRSSIGSSVENSGADIHSEYDTPPTSFSNRDSGGTALSGTPGNKSSFQNRPLPPIPNETPQSFLKRRLVETRIELARRFEQSGDNDTEHLHDVYRQLDTFMNPSATGKRTASAPAGPLHVILEEVKDGDDRCEPNSSSRRAVTDPVRPQARRGLTENTIRLVNQSPTCIEPLNIRKRSVASNAANTDNDRITTSAQDNGSLGLRTNQSTTPNPPSADVPEKKEAVLKKKKSSWFRRNIDDTDRPQEAQKSGPNGLQIPEAWQGLDDRIKMAGPSPDLGRQTATARQSEKSNSSEFPMRNCGTALGKSEGGGAFKAFLNLFGKKSKDDKGKHALDLGDNHSTSSIWSDVNESENGRVGPPDLQTNWLSRFLHIKPASKTLCFKAARPRVRKELMRLLRDWECRGVRDVALSPDNKNVINARVDKENYLRIKPVSLVIELFVVCDNGQPTDLCCARFTQTRGAASSFRKTVDIIEDVCSNKNLLVMSAEVKTSMLNVLGV</sequence>
<evidence type="ECO:0000256" key="1">
    <source>
        <dbReference type="ARBA" id="ARBA00010791"/>
    </source>
</evidence>
<dbReference type="OrthoDB" id="504170at2759"/>
<dbReference type="AlphaFoldDB" id="A0A6A6RW30"/>
<keyword evidence="7 14" id="KW-0418">Kinase</keyword>
<feature type="region of interest" description="Disordered" evidence="12">
    <location>
        <begin position="66"/>
        <end position="125"/>
    </location>
</feature>
<feature type="compositionally biased region" description="Basic and acidic residues" evidence="12">
    <location>
        <begin position="80"/>
        <end position="92"/>
    </location>
</feature>
<feature type="region of interest" description="Disordered" evidence="12">
    <location>
        <begin position="760"/>
        <end position="815"/>
    </location>
</feature>
<feature type="binding site" evidence="11">
    <location>
        <position position="142"/>
    </location>
    <ligand>
        <name>ATP</name>
        <dbReference type="ChEBI" id="CHEBI:30616"/>
    </ligand>
</feature>
<feature type="region of interest" description="Disordered" evidence="12">
    <location>
        <begin position="883"/>
        <end position="912"/>
    </location>
</feature>
<feature type="compositionally biased region" description="Polar residues" evidence="12">
    <location>
        <begin position="778"/>
        <end position="804"/>
    </location>
</feature>
<comment type="similarity">
    <text evidence="1">Belongs to the protein kinase superfamily. CAMK Ser/Thr protein kinase family. NIM1 subfamily.</text>
</comment>
<evidence type="ECO:0000256" key="4">
    <source>
        <dbReference type="ARBA" id="ARBA00022553"/>
    </source>
</evidence>
<dbReference type="Pfam" id="PF00069">
    <property type="entry name" value="Pkinase"/>
    <property type="match status" value="1"/>
</dbReference>
<dbReference type="InterPro" id="IPR011009">
    <property type="entry name" value="Kinase-like_dom_sf"/>
</dbReference>
<dbReference type="PROSITE" id="PS00108">
    <property type="entry name" value="PROTEIN_KINASE_ST"/>
    <property type="match status" value="1"/>
</dbReference>
<dbReference type="InterPro" id="IPR008271">
    <property type="entry name" value="Ser/Thr_kinase_AS"/>
</dbReference>
<keyword evidence="6 11" id="KW-0547">Nucleotide-binding</keyword>
<feature type="compositionally biased region" description="Polar residues" evidence="12">
    <location>
        <begin position="609"/>
        <end position="630"/>
    </location>
</feature>
<dbReference type="PROSITE" id="PS50011">
    <property type="entry name" value="PROTEIN_KINASE_DOM"/>
    <property type="match status" value="1"/>
</dbReference>
<evidence type="ECO:0000256" key="3">
    <source>
        <dbReference type="ARBA" id="ARBA00022527"/>
    </source>
</evidence>
<feature type="compositionally biased region" description="Low complexity" evidence="12">
    <location>
        <begin position="94"/>
        <end position="103"/>
    </location>
</feature>
<feature type="compositionally biased region" description="Polar residues" evidence="12">
    <location>
        <begin position="1093"/>
        <end position="1103"/>
    </location>
</feature>
<dbReference type="InterPro" id="IPR043024">
    <property type="entry name" value="KA1_sf_fungal"/>
</dbReference>
<feature type="compositionally biased region" description="Basic and acidic residues" evidence="12">
    <location>
        <begin position="24"/>
        <end position="37"/>
    </location>
</feature>
<keyword evidence="4" id="KW-0597">Phosphoprotein</keyword>
<evidence type="ECO:0000259" key="13">
    <source>
        <dbReference type="PROSITE" id="PS50011"/>
    </source>
</evidence>
<keyword evidence="15" id="KW-1185">Reference proteome</keyword>
<evidence type="ECO:0000313" key="15">
    <source>
        <dbReference type="Proteomes" id="UP000799753"/>
    </source>
</evidence>
<dbReference type="InterPro" id="IPR031850">
    <property type="entry name" value="Fungal_KA1_dom"/>
</dbReference>
<protein>
    <recommendedName>
        <fullName evidence="2">non-specific serine/threonine protein kinase</fullName>
        <ecNumber evidence="2">2.7.11.1</ecNumber>
    </recommendedName>
</protein>
<feature type="compositionally biased region" description="Basic and acidic residues" evidence="12">
    <location>
        <begin position="1082"/>
        <end position="1092"/>
    </location>
</feature>
<dbReference type="SUPFAM" id="SSF56112">
    <property type="entry name" value="Protein kinase-like (PK-like)"/>
    <property type="match status" value="1"/>
</dbReference>
<evidence type="ECO:0000256" key="12">
    <source>
        <dbReference type="SAM" id="MobiDB-lite"/>
    </source>
</evidence>
<keyword evidence="8 11" id="KW-0067">ATP-binding</keyword>
<dbReference type="PANTHER" id="PTHR24346">
    <property type="entry name" value="MAP/MICROTUBULE AFFINITY-REGULATING KINASE"/>
    <property type="match status" value="1"/>
</dbReference>
<evidence type="ECO:0000256" key="7">
    <source>
        <dbReference type="ARBA" id="ARBA00022777"/>
    </source>
</evidence>
<feature type="compositionally biased region" description="Low complexity" evidence="12">
    <location>
        <begin position="38"/>
        <end position="54"/>
    </location>
</feature>
<dbReference type="Gene3D" id="3.30.310.220">
    <property type="entry name" value="Fungal kinase associated-1 domain"/>
    <property type="match status" value="1"/>
</dbReference>
<evidence type="ECO:0000256" key="2">
    <source>
        <dbReference type="ARBA" id="ARBA00012513"/>
    </source>
</evidence>
<dbReference type="EMBL" id="MU006787">
    <property type="protein sequence ID" value="KAF2639367.1"/>
    <property type="molecule type" value="Genomic_DNA"/>
</dbReference>
<evidence type="ECO:0000256" key="6">
    <source>
        <dbReference type="ARBA" id="ARBA00022741"/>
    </source>
</evidence>
<feature type="domain" description="Protein kinase" evidence="13">
    <location>
        <begin position="113"/>
        <end position="393"/>
    </location>
</feature>
<feature type="compositionally biased region" description="Polar residues" evidence="12">
    <location>
        <begin position="1035"/>
        <end position="1049"/>
    </location>
</feature>
<evidence type="ECO:0000256" key="5">
    <source>
        <dbReference type="ARBA" id="ARBA00022679"/>
    </source>
</evidence>
<dbReference type="PANTHER" id="PTHR24346:SF110">
    <property type="entry name" value="NON-SPECIFIC SERINE_THREONINE PROTEIN KINASE"/>
    <property type="match status" value="1"/>
</dbReference>
<evidence type="ECO:0000256" key="8">
    <source>
        <dbReference type="ARBA" id="ARBA00022840"/>
    </source>
</evidence>
<evidence type="ECO:0000256" key="10">
    <source>
        <dbReference type="ARBA" id="ARBA00048679"/>
    </source>
</evidence>
<dbReference type="FunFam" id="1.10.510.10:FF:000571">
    <property type="entry name" value="Maternal embryonic leucine zipper kinase"/>
    <property type="match status" value="1"/>
</dbReference>
<organism evidence="14 15">
    <name type="scientific">Massarina eburnea CBS 473.64</name>
    <dbReference type="NCBI Taxonomy" id="1395130"/>
    <lineage>
        <taxon>Eukaryota</taxon>
        <taxon>Fungi</taxon>
        <taxon>Dikarya</taxon>
        <taxon>Ascomycota</taxon>
        <taxon>Pezizomycotina</taxon>
        <taxon>Dothideomycetes</taxon>
        <taxon>Pleosporomycetidae</taxon>
        <taxon>Pleosporales</taxon>
        <taxon>Massarineae</taxon>
        <taxon>Massarinaceae</taxon>
        <taxon>Massarina</taxon>
    </lineage>
</organism>
<evidence type="ECO:0000256" key="11">
    <source>
        <dbReference type="PROSITE-ProRule" id="PRU10141"/>
    </source>
</evidence>
<name>A0A6A6RW30_9PLEO</name>
<dbReference type="EC" id="2.7.11.1" evidence="2"/>
<gene>
    <name evidence="14" type="ORF">P280DRAFT_60002</name>
</gene>
<dbReference type="GO" id="GO:0005524">
    <property type="term" value="F:ATP binding"/>
    <property type="evidence" value="ECO:0007669"/>
    <property type="project" value="UniProtKB-UniRule"/>
</dbReference>
<feature type="region of interest" description="Disordered" evidence="12">
    <location>
        <begin position="935"/>
        <end position="1059"/>
    </location>
</feature>
<dbReference type="Proteomes" id="UP000799753">
    <property type="component" value="Unassembled WGS sequence"/>
</dbReference>
<dbReference type="InterPro" id="IPR000719">
    <property type="entry name" value="Prot_kinase_dom"/>
</dbReference>
<dbReference type="GO" id="GO:0004674">
    <property type="term" value="F:protein serine/threonine kinase activity"/>
    <property type="evidence" value="ECO:0007669"/>
    <property type="project" value="UniProtKB-KW"/>
</dbReference>
<reference evidence="14" key="1">
    <citation type="journal article" date="2020" name="Stud. Mycol.">
        <title>101 Dothideomycetes genomes: a test case for predicting lifestyles and emergence of pathogens.</title>
        <authorList>
            <person name="Haridas S."/>
            <person name="Albert R."/>
            <person name="Binder M."/>
            <person name="Bloem J."/>
            <person name="Labutti K."/>
            <person name="Salamov A."/>
            <person name="Andreopoulos B."/>
            <person name="Baker S."/>
            <person name="Barry K."/>
            <person name="Bills G."/>
            <person name="Bluhm B."/>
            <person name="Cannon C."/>
            <person name="Castanera R."/>
            <person name="Culley D."/>
            <person name="Daum C."/>
            <person name="Ezra D."/>
            <person name="Gonzalez J."/>
            <person name="Henrissat B."/>
            <person name="Kuo A."/>
            <person name="Liang C."/>
            <person name="Lipzen A."/>
            <person name="Lutzoni F."/>
            <person name="Magnuson J."/>
            <person name="Mondo S."/>
            <person name="Nolan M."/>
            <person name="Ohm R."/>
            <person name="Pangilinan J."/>
            <person name="Park H.-J."/>
            <person name="Ramirez L."/>
            <person name="Alfaro M."/>
            <person name="Sun H."/>
            <person name="Tritt A."/>
            <person name="Yoshinaga Y."/>
            <person name="Zwiers L.-H."/>
            <person name="Turgeon B."/>
            <person name="Goodwin S."/>
            <person name="Spatafora J."/>
            <person name="Crous P."/>
            <person name="Grigoriev I."/>
        </authorList>
    </citation>
    <scope>NUCLEOTIDE SEQUENCE</scope>
    <source>
        <strain evidence="14">CBS 473.64</strain>
    </source>
</reference>
<proteinExistence type="inferred from homology"/>
<dbReference type="GO" id="GO:0005938">
    <property type="term" value="C:cell cortex"/>
    <property type="evidence" value="ECO:0007669"/>
    <property type="project" value="UniProtKB-ARBA"/>
</dbReference>
<feature type="compositionally biased region" description="Low complexity" evidence="12">
    <location>
        <begin position="632"/>
        <end position="648"/>
    </location>
</feature>
<feature type="region of interest" description="Disordered" evidence="12">
    <location>
        <begin position="609"/>
        <end position="656"/>
    </location>
</feature>
<keyword evidence="5" id="KW-0808">Transferase</keyword>
<evidence type="ECO:0000313" key="14">
    <source>
        <dbReference type="EMBL" id="KAF2639367.1"/>
    </source>
</evidence>